<reference evidence="4" key="1">
    <citation type="journal article" date="2019" name="Int. J. Syst. Evol. Microbiol.">
        <title>The Global Catalogue of Microorganisms (GCM) 10K type strain sequencing project: providing services to taxonomists for standard genome sequencing and annotation.</title>
        <authorList>
            <consortium name="The Broad Institute Genomics Platform"/>
            <consortium name="The Broad Institute Genome Sequencing Center for Infectious Disease"/>
            <person name="Wu L."/>
            <person name="Ma J."/>
        </authorList>
    </citation>
    <scope>NUCLEOTIDE SEQUENCE [LARGE SCALE GENOMIC DNA]</scope>
    <source>
        <strain evidence="4">NBRC 103632</strain>
    </source>
</reference>
<feature type="domain" description="Aromatic-ring-hydroxylating dioxygenase alpha subunit C-terminal" evidence="2">
    <location>
        <begin position="49"/>
        <end position="92"/>
    </location>
</feature>
<gene>
    <name evidence="3" type="ORF">ACFO3E_16075</name>
</gene>
<dbReference type="Proteomes" id="UP001595957">
    <property type="component" value="Unassembled WGS sequence"/>
</dbReference>
<dbReference type="InterPro" id="IPR015879">
    <property type="entry name" value="Ring_hydroxy_dOase_asu_C_dom"/>
</dbReference>
<evidence type="ECO:0000256" key="1">
    <source>
        <dbReference type="ARBA" id="ARBA00001962"/>
    </source>
</evidence>
<proteinExistence type="predicted"/>
<organism evidence="3 4">
    <name type="scientific">Sphingobium tyrosinilyticum</name>
    <dbReference type="NCBI Taxonomy" id="2715436"/>
    <lineage>
        <taxon>Bacteria</taxon>
        <taxon>Pseudomonadati</taxon>
        <taxon>Pseudomonadota</taxon>
        <taxon>Alphaproteobacteria</taxon>
        <taxon>Sphingomonadales</taxon>
        <taxon>Sphingomonadaceae</taxon>
        <taxon>Sphingobium</taxon>
    </lineage>
</organism>
<name>A0ABV9F1C5_9SPHN</name>
<sequence length="329" mass="37123">MLDEAEIHLRPVRVETWAGCAFINFDVDAQPLMNSLGPLTEELDARHVEKLRVDWWYASELPVNWKVAVEAFMEMYHLMKTHPQFHALSRTFGGELGDRNGLDPKLGLTAREAVNRSIDLMVNLSEGMGGLVHHSEVRILETLRDMELPDDPHEAIQCFFKRACDAIRDDGLARGLPMFDIAAVLSRYPGQGNELFFPNFFLLPQFSAMASYRIRPTGPESCLFEIWSLVLKPEKDTSPSPNAPTLLPYDSPDYPLIPRQDYSNMPEQQKGLRSGAIIYQRLSEVHEGAISNFERLIDGYLAGLDINRLNRAHHVVNGCSFGPIADLGF</sequence>
<dbReference type="PANTHER" id="PTHR43756">
    <property type="entry name" value="CHOLINE MONOOXYGENASE, CHLOROPLASTIC"/>
    <property type="match status" value="1"/>
</dbReference>
<feature type="domain" description="Aromatic-ring-hydroxylating dioxygenase alpha subunit C-terminal" evidence="2">
    <location>
        <begin position="196"/>
        <end position="301"/>
    </location>
</feature>
<dbReference type="PANTHER" id="PTHR43756:SF5">
    <property type="entry name" value="CHOLINE MONOOXYGENASE, CHLOROPLASTIC"/>
    <property type="match status" value="1"/>
</dbReference>
<dbReference type="RefSeq" id="WP_380806622.1">
    <property type="nucleotide sequence ID" value="NZ_JBHSFZ010000058.1"/>
</dbReference>
<dbReference type="Pfam" id="PF00848">
    <property type="entry name" value="Ring_hydroxyl_A"/>
    <property type="match status" value="2"/>
</dbReference>
<evidence type="ECO:0000313" key="3">
    <source>
        <dbReference type="EMBL" id="MFC4595680.1"/>
    </source>
</evidence>
<accession>A0ABV9F1C5</accession>
<dbReference type="Gene3D" id="3.90.380.10">
    <property type="entry name" value="Naphthalene 1,2-dioxygenase Alpha Subunit, Chain A, domain 1"/>
    <property type="match status" value="1"/>
</dbReference>
<evidence type="ECO:0000313" key="4">
    <source>
        <dbReference type="Proteomes" id="UP001595957"/>
    </source>
</evidence>
<protein>
    <submittedName>
        <fullName evidence="3">SRPBCC family protein</fullName>
    </submittedName>
</protein>
<comment type="caution">
    <text evidence="3">The sequence shown here is derived from an EMBL/GenBank/DDBJ whole genome shotgun (WGS) entry which is preliminary data.</text>
</comment>
<keyword evidence="4" id="KW-1185">Reference proteome</keyword>
<dbReference type="InterPro" id="IPR001663">
    <property type="entry name" value="Rng_hydr_dOase-A"/>
</dbReference>
<dbReference type="EMBL" id="JBHSFZ010000058">
    <property type="protein sequence ID" value="MFC4595680.1"/>
    <property type="molecule type" value="Genomic_DNA"/>
</dbReference>
<evidence type="ECO:0000259" key="2">
    <source>
        <dbReference type="Pfam" id="PF00848"/>
    </source>
</evidence>
<comment type="cofactor">
    <cofactor evidence="1">
        <name>Fe cation</name>
        <dbReference type="ChEBI" id="CHEBI:24875"/>
    </cofactor>
</comment>
<dbReference type="SUPFAM" id="SSF55961">
    <property type="entry name" value="Bet v1-like"/>
    <property type="match status" value="1"/>
</dbReference>